<proteinExistence type="predicted"/>
<dbReference type="STRING" id="936154.STP_1182"/>
<reference evidence="6 7" key="1">
    <citation type="submission" date="2016-06" db="EMBL/GenBank/DDBJ databases">
        <authorList>
            <person name="Haines A.N."/>
            <person name="Council K.R."/>
        </authorList>
    </citation>
    <scope>NUCLEOTIDE SEQUENCE [LARGE SCALE GENOMIC DNA]</scope>
    <source>
        <strain evidence="6 7">SP158-29</strain>
    </source>
</reference>
<dbReference type="EMBL" id="JARQAG010000017">
    <property type="protein sequence ID" value="MDT2732438.1"/>
    <property type="molecule type" value="Genomic_DNA"/>
</dbReference>
<reference evidence="5" key="2">
    <citation type="submission" date="2023-03" db="EMBL/GenBank/DDBJ databases">
        <authorList>
            <person name="Shen W."/>
            <person name="Cai J."/>
        </authorList>
    </citation>
    <scope>NUCLEOTIDE SEQUENCE</scope>
    <source>
        <strain evidence="5">P82-2</strain>
    </source>
</reference>
<dbReference type="PANTHER" id="PTHR42756">
    <property type="entry name" value="TRANSCRIPTIONAL REGULATOR, MARR"/>
    <property type="match status" value="1"/>
</dbReference>
<dbReference type="PRINTS" id="PR00598">
    <property type="entry name" value="HTHMARR"/>
</dbReference>
<keyword evidence="3" id="KW-0804">Transcription</keyword>
<dbReference type="GO" id="GO:0003700">
    <property type="term" value="F:DNA-binding transcription factor activity"/>
    <property type="evidence" value="ECO:0007669"/>
    <property type="project" value="InterPro"/>
</dbReference>
<comment type="caution">
    <text evidence="6">The sequence shown here is derived from an EMBL/GenBank/DDBJ whole genome shotgun (WGS) entry which is preliminary data.</text>
</comment>
<dbReference type="InterPro" id="IPR023187">
    <property type="entry name" value="Tscrpt_reg_MarR-type_CS"/>
</dbReference>
<dbReference type="PROSITE" id="PS01117">
    <property type="entry name" value="HTH_MARR_1"/>
    <property type="match status" value="1"/>
</dbReference>
<evidence type="ECO:0000313" key="7">
    <source>
        <dbReference type="Proteomes" id="UP000217465"/>
    </source>
</evidence>
<evidence type="ECO:0000256" key="1">
    <source>
        <dbReference type="ARBA" id="ARBA00023015"/>
    </source>
</evidence>
<dbReference type="Gene3D" id="1.10.10.10">
    <property type="entry name" value="Winged helix-like DNA-binding domain superfamily/Winged helix DNA-binding domain"/>
    <property type="match status" value="1"/>
</dbReference>
<dbReference type="OrthoDB" id="9799663at2"/>
<evidence type="ECO:0000313" key="5">
    <source>
        <dbReference type="EMBL" id="MDT2732438.1"/>
    </source>
</evidence>
<dbReference type="GeneID" id="61420712"/>
<protein>
    <submittedName>
        <fullName evidence="5">MarR family transcriptional regulator</fullName>
    </submittedName>
    <submittedName>
        <fullName evidence="6">Transcriptional regulator SlyA</fullName>
    </submittedName>
</protein>
<keyword evidence="2" id="KW-0238">DNA-binding</keyword>
<dbReference type="EMBL" id="NSGR01000008">
    <property type="protein sequence ID" value="PCH12792.1"/>
    <property type="molecule type" value="Genomic_DNA"/>
</dbReference>
<evidence type="ECO:0000256" key="3">
    <source>
        <dbReference type="ARBA" id="ARBA00023163"/>
    </source>
</evidence>
<keyword evidence="1" id="KW-0805">Transcription regulation</keyword>
<gene>
    <name evidence="6" type="primary">slyA_2</name>
    <name evidence="6" type="ORF">A9Y57_01511</name>
    <name evidence="5" type="ORF">P7G31_09410</name>
</gene>
<dbReference type="InterPro" id="IPR036390">
    <property type="entry name" value="WH_DNA-bd_sf"/>
</dbReference>
<dbReference type="Proteomes" id="UP000217465">
    <property type="component" value="Unassembled WGS sequence"/>
</dbReference>
<dbReference type="GO" id="GO:0003677">
    <property type="term" value="F:DNA binding"/>
    <property type="evidence" value="ECO:0007669"/>
    <property type="project" value="UniProtKB-KW"/>
</dbReference>
<dbReference type="SMART" id="SM00347">
    <property type="entry name" value="HTH_MARR"/>
    <property type="match status" value="1"/>
</dbReference>
<dbReference type="RefSeq" id="WP_003103299.1">
    <property type="nucleotide sequence ID" value="NZ_BAWT01000027.1"/>
</dbReference>
<evidence type="ECO:0000313" key="6">
    <source>
        <dbReference type="EMBL" id="PCH12792.1"/>
    </source>
</evidence>
<evidence type="ECO:0000259" key="4">
    <source>
        <dbReference type="PROSITE" id="PS50995"/>
    </source>
</evidence>
<organism evidence="6 7">
    <name type="scientific">Streptococcus parauberis</name>
    <dbReference type="NCBI Taxonomy" id="1348"/>
    <lineage>
        <taxon>Bacteria</taxon>
        <taxon>Bacillati</taxon>
        <taxon>Bacillota</taxon>
        <taxon>Bacilli</taxon>
        <taxon>Lactobacillales</taxon>
        <taxon>Streptococcaceae</taxon>
        <taxon>Streptococcus</taxon>
    </lineage>
</organism>
<feature type="domain" description="HTH marR-type" evidence="4">
    <location>
        <begin position="3"/>
        <end position="137"/>
    </location>
</feature>
<dbReference type="InterPro" id="IPR036388">
    <property type="entry name" value="WH-like_DNA-bd_sf"/>
</dbReference>
<dbReference type="Proteomes" id="UP001180515">
    <property type="component" value="Unassembled WGS sequence"/>
</dbReference>
<dbReference type="InterPro" id="IPR000835">
    <property type="entry name" value="HTH_MarR-typ"/>
</dbReference>
<accession>A0A0E2UTU8</accession>
<sequence length="152" mass="17334">MEHEHIGVLIKMASLEFDRQSNNLLISENLTASQFKILKYLTLHPQASVRQIDLELFFGMTNPTVTGIIQNLEKKELITRQNHPVDRRSKVILLTEKAMTMHDKILETSNLIEAGFTNKLNPEEIALLRPLLIKLLKTQHEKVNKGGLNASQ</sequence>
<dbReference type="eggNOG" id="COG1846">
    <property type="taxonomic scope" value="Bacteria"/>
</dbReference>
<evidence type="ECO:0000256" key="2">
    <source>
        <dbReference type="ARBA" id="ARBA00023125"/>
    </source>
</evidence>
<dbReference type="PROSITE" id="PS50995">
    <property type="entry name" value="HTH_MARR_2"/>
    <property type="match status" value="1"/>
</dbReference>
<dbReference type="Pfam" id="PF01047">
    <property type="entry name" value="MarR"/>
    <property type="match status" value="1"/>
</dbReference>
<name>A0A0E2UTU8_9STRE</name>
<dbReference type="AlphaFoldDB" id="A0A0E2UTU8"/>
<dbReference type="PANTHER" id="PTHR42756:SF1">
    <property type="entry name" value="TRANSCRIPTIONAL REPRESSOR OF EMRAB OPERON"/>
    <property type="match status" value="1"/>
</dbReference>
<dbReference type="SUPFAM" id="SSF46785">
    <property type="entry name" value="Winged helix' DNA-binding domain"/>
    <property type="match status" value="1"/>
</dbReference>
<dbReference type="OMA" id="ERTAQQP"/>